<feature type="compositionally biased region" description="Low complexity" evidence="1">
    <location>
        <begin position="106"/>
        <end position="116"/>
    </location>
</feature>
<reference evidence="2 3" key="1">
    <citation type="submission" date="2020-02" db="EMBL/GenBank/DDBJ databases">
        <authorList>
            <person name="Ferguson B K."/>
        </authorList>
    </citation>
    <scope>NUCLEOTIDE SEQUENCE [LARGE SCALE GENOMIC DNA]</scope>
</reference>
<feature type="region of interest" description="Disordered" evidence="1">
    <location>
        <begin position="89"/>
        <end position="224"/>
    </location>
</feature>
<sequence length="224" mass="24565">MSLRKTIKRFSRGFRSQPKAGQFHQDQKLANSTKTSYSAKIRKPHSDPTWPVAGIVETDDGRYLKRHVDQLTGLGRFYRGQVKDLLEVEAPRDVPPITDPPQTFGRSPTRPSRRSSVANQTPPRPARRSAAADPIGDTPAPNEQILESGASRRSSIAPVSQAPMSPVSEIGAGGAAVPPPASRPRRMVSKNDHRCRHSGSISRKSGQGALEEENRVEHRSLTCH</sequence>
<organism evidence="2 3">
    <name type="scientific">Nesidiocoris tenuis</name>
    <dbReference type="NCBI Taxonomy" id="355587"/>
    <lineage>
        <taxon>Eukaryota</taxon>
        <taxon>Metazoa</taxon>
        <taxon>Ecdysozoa</taxon>
        <taxon>Arthropoda</taxon>
        <taxon>Hexapoda</taxon>
        <taxon>Insecta</taxon>
        <taxon>Pterygota</taxon>
        <taxon>Neoptera</taxon>
        <taxon>Paraneoptera</taxon>
        <taxon>Hemiptera</taxon>
        <taxon>Heteroptera</taxon>
        <taxon>Panheteroptera</taxon>
        <taxon>Cimicomorpha</taxon>
        <taxon>Miridae</taxon>
        <taxon>Dicyphina</taxon>
        <taxon>Nesidiocoris</taxon>
    </lineage>
</organism>
<feature type="compositionally biased region" description="Polar residues" evidence="1">
    <location>
        <begin position="28"/>
        <end position="38"/>
    </location>
</feature>
<feature type="region of interest" description="Disordered" evidence="1">
    <location>
        <begin position="14"/>
        <end position="47"/>
    </location>
</feature>
<evidence type="ECO:0000313" key="2">
    <source>
        <dbReference type="EMBL" id="CAA9999494.1"/>
    </source>
</evidence>
<accession>A0A6H5GAY1</accession>
<proteinExistence type="predicted"/>
<gene>
    <name evidence="2" type="ORF">NTEN_LOCUS5777</name>
</gene>
<protein>
    <submittedName>
        <fullName evidence="2">Uncharacterized protein</fullName>
    </submittedName>
</protein>
<dbReference type="EMBL" id="CADCXU010008890">
    <property type="protein sequence ID" value="CAA9999494.1"/>
    <property type="molecule type" value="Genomic_DNA"/>
</dbReference>
<feature type="compositionally biased region" description="Basic and acidic residues" evidence="1">
    <location>
        <begin position="212"/>
        <end position="224"/>
    </location>
</feature>
<dbReference type="Proteomes" id="UP000479000">
    <property type="component" value="Unassembled WGS sequence"/>
</dbReference>
<feature type="compositionally biased region" description="Basic residues" evidence="1">
    <location>
        <begin position="183"/>
        <end position="197"/>
    </location>
</feature>
<evidence type="ECO:0000256" key="1">
    <source>
        <dbReference type="SAM" id="MobiDB-lite"/>
    </source>
</evidence>
<name>A0A6H5GAY1_9HEMI</name>
<evidence type="ECO:0000313" key="3">
    <source>
        <dbReference type="Proteomes" id="UP000479000"/>
    </source>
</evidence>
<dbReference type="AlphaFoldDB" id="A0A6H5GAY1"/>
<keyword evidence="3" id="KW-1185">Reference proteome</keyword>